<proteinExistence type="predicted"/>
<keyword evidence="2" id="KW-1185">Reference proteome</keyword>
<evidence type="ECO:0000313" key="2">
    <source>
        <dbReference type="Proteomes" id="UP001151752"/>
    </source>
</evidence>
<dbReference type="AlphaFoldDB" id="A0A9Q0ZFT8"/>
<organism evidence="1 2">
    <name type="scientific">Salix koriyanagi</name>
    <dbReference type="NCBI Taxonomy" id="2511006"/>
    <lineage>
        <taxon>Eukaryota</taxon>
        <taxon>Viridiplantae</taxon>
        <taxon>Streptophyta</taxon>
        <taxon>Embryophyta</taxon>
        <taxon>Tracheophyta</taxon>
        <taxon>Spermatophyta</taxon>
        <taxon>Magnoliopsida</taxon>
        <taxon>eudicotyledons</taxon>
        <taxon>Gunneridae</taxon>
        <taxon>Pentapetalae</taxon>
        <taxon>rosids</taxon>
        <taxon>fabids</taxon>
        <taxon>Malpighiales</taxon>
        <taxon>Salicaceae</taxon>
        <taxon>Saliceae</taxon>
        <taxon>Salix</taxon>
    </lineage>
</organism>
<comment type="caution">
    <text evidence="1">The sequence shown here is derived from an EMBL/GenBank/DDBJ whole genome shotgun (WGS) entry which is preliminary data.</text>
</comment>
<dbReference type="EMBL" id="JAPFFM010000011">
    <property type="protein sequence ID" value="KAJ6732959.1"/>
    <property type="molecule type" value="Genomic_DNA"/>
</dbReference>
<evidence type="ECO:0000313" key="1">
    <source>
        <dbReference type="EMBL" id="KAJ6732959.1"/>
    </source>
</evidence>
<dbReference type="Proteomes" id="UP001151752">
    <property type="component" value="Chromosome 7"/>
</dbReference>
<name>A0A9Q0ZFT8_9ROSI</name>
<accession>A0A9Q0ZFT8</accession>
<reference evidence="1" key="1">
    <citation type="submission" date="2022-11" db="EMBL/GenBank/DDBJ databases">
        <authorList>
            <person name="Hyden B.L."/>
            <person name="Feng K."/>
            <person name="Yates T."/>
            <person name="Jawdy S."/>
            <person name="Smart L.B."/>
            <person name="Muchero W."/>
        </authorList>
    </citation>
    <scope>NUCLEOTIDE SEQUENCE</scope>
    <source>
        <tissue evidence="1">Shoot tip</tissue>
    </source>
</reference>
<reference evidence="1" key="2">
    <citation type="journal article" date="2023" name="Int. J. Mol. Sci.">
        <title>De Novo Assembly and Annotation of 11 Diverse Shrub Willow (Salix) Genomes Reveals Novel Gene Organization in Sex-Linked Regions.</title>
        <authorList>
            <person name="Hyden B."/>
            <person name="Feng K."/>
            <person name="Yates T.B."/>
            <person name="Jawdy S."/>
            <person name="Cereghino C."/>
            <person name="Smart L.B."/>
            <person name="Muchero W."/>
        </authorList>
    </citation>
    <scope>NUCLEOTIDE SEQUENCE</scope>
    <source>
        <tissue evidence="1">Shoot tip</tissue>
    </source>
</reference>
<sequence length="101" mass="10963">MSGRIGSIYELPRIEVASKELRLLNFSESWSTSLALLHQKLDGLAVGFAPAFSINALTIPPATAPSLAGLNSSYLWDTEDEPEMALLKPLKPGGVYMFPEL</sequence>
<protein>
    <submittedName>
        <fullName evidence="1">Uncharacterized protein</fullName>
    </submittedName>
</protein>
<gene>
    <name evidence="1" type="ORF">OIU74_004831</name>
</gene>